<organism evidence="1 2">
    <name type="scientific">Ridgeia piscesae</name>
    <name type="common">Tubeworm</name>
    <dbReference type="NCBI Taxonomy" id="27915"/>
    <lineage>
        <taxon>Eukaryota</taxon>
        <taxon>Metazoa</taxon>
        <taxon>Spiralia</taxon>
        <taxon>Lophotrochozoa</taxon>
        <taxon>Annelida</taxon>
        <taxon>Polychaeta</taxon>
        <taxon>Sedentaria</taxon>
        <taxon>Canalipalpata</taxon>
        <taxon>Sabellida</taxon>
        <taxon>Siboglinidae</taxon>
        <taxon>Ridgeia</taxon>
    </lineage>
</organism>
<gene>
    <name evidence="1" type="ORF">NP493_383g00031</name>
</gene>
<accession>A0AAD9L2S4</accession>
<dbReference type="AlphaFoldDB" id="A0AAD9L2S4"/>
<dbReference type="Proteomes" id="UP001209878">
    <property type="component" value="Unassembled WGS sequence"/>
</dbReference>
<comment type="caution">
    <text evidence="1">The sequence shown here is derived from an EMBL/GenBank/DDBJ whole genome shotgun (WGS) entry which is preliminary data.</text>
</comment>
<name>A0AAD9L2S4_RIDPI</name>
<evidence type="ECO:0000313" key="2">
    <source>
        <dbReference type="Proteomes" id="UP001209878"/>
    </source>
</evidence>
<evidence type="ECO:0000313" key="1">
    <source>
        <dbReference type="EMBL" id="KAK2181727.1"/>
    </source>
</evidence>
<proteinExistence type="predicted"/>
<keyword evidence="2" id="KW-1185">Reference proteome</keyword>
<protein>
    <submittedName>
        <fullName evidence="1">Uncharacterized protein</fullName>
    </submittedName>
</protein>
<dbReference type="EMBL" id="JAODUO010000383">
    <property type="protein sequence ID" value="KAK2181727.1"/>
    <property type="molecule type" value="Genomic_DNA"/>
</dbReference>
<sequence>MILLRSQNWQGWEQWSVTLDVFSLACSLRFAFNEGNGADVVMVSALDSFGQPSGATGRNAEKVTPVFTPYQLTQDTSGGAERVLYIASVGGTFLLRFLEFTFTWSTCSSQDDFLAERRVLIDANDSFSANLVYSGAAQRNLHNTRRKRLSRYELSRHRHCEDWLNVQRPVDGSRPSPVCALPISRSRHRLAHVTSRPGGRFLRYLSGGNSEQDFTQRPTGPETNQLLQRVAKTRIFHKVTSYVNGEQNNSNTVWKTPCAASYNVHKPQFGTRAGLDKWSVLIYT</sequence>
<reference evidence="1" key="1">
    <citation type="journal article" date="2023" name="Mol. Biol. Evol.">
        <title>Third-Generation Sequencing Reveals the Adaptive Role of the Epigenome in Three Deep-Sea Polychaetes.</title>
        <authorList>
            <person name="Perez M."/>
            <person name="Aroh O."/>
            <person name="Sun Y."/>
            <person name="Lan Y."/>
            <person name="Juniper S.K."/>
            <person name="Young C.R."/>
            <person name="Angers B."/>
            <person name="Qian P.Y."/>
        </authorList>
    </citation>
    <scope>NUCLEOTIDE SEQUENCE</scope>
    <source>
        <strain evidence="1">R07B-5</strain>
    </source>
</reference>